<dbReference type="Proteomes" id="UP000509626">
    <property type="component" value="Chromosome"/>
</dbReference>
<name>A0A7D5QGM3_9EURY</name>
<dbReference type="Pfam" id="PF19887">
    <property type="entry name" value="DUF6360"/>
    <property type="match status" value="1"/>
</dbReference>
<proteinExistence type="predicted"/>
<evidence type="ECO:0000313" key="2">
    <source>
        <dbReference type="Proteomes" id="UP000509626"/>
    </source>
</evidence>
<accession>A0A7D5QGM3</accession>
<gene>
    <name evidence="1" type="ORF">HUG12_07425</name>
</gene>
<dbReference type="AlphaFoldDB" id="A0A7D5QGM3"/>
<sequence length="96" mass="10337">MPDRLIRVNAYTTFDLLEGTATGHGFEESAPAVLNVTAPRTNPDHVTLELELDNADLETLPAHADRVTLSAAEARELADELGSYADRVDEASASDE</sequence>
<dbReference type="EMBL" id="CP058579">
    <property type="protein sequence ID" value="QLG61564.1"/>
    <property type="molecule type" value="Genomic_DNA"/>
</dbReference>
<dbReference type="KEGG" id="halu:HUG12_07425"/>
<dbReference type="InterPro" id="IPR045940">
    <property type="entry name" value="DUF6360"/>
</dbReference>
<dbReference type="RefSeq" id="WP_179268149.1">
    <property type="nucleotide sequence ID" value="NZ_CP058579.1"/>
</dbReference>
<dbReference type="OrthoDB" id="156156at2157"/>
<protein>
    <submittedName>
        <fullName evidence="1">Uncharacterized protein</fullName>
    </submittedName>
</protein>
<organism evidence="1 2">
    <name type="scientific">Halorarum salinum</name>
    <dbReference type="NCBI Taxonomy" id="2743089"/>
    <lineage>
        <taxon>Archaea</taxon>
        <taxon>Methanobacteriati</taxon>
        <taxon>Methanobacteriota</taxon>
        <taxon>Stenosarchaea group</taxon>
        <taxon>Halobacteria</taxon>
        <taxon>Halobacteriales</taxon>
        <taxon>Haloferacaceae</taxon>
        <taxon>Halorarum</taxon>
    </lineage>
</organism>
<evidence type="ECO:0000313" key="1">
    <source>
        <dbReference type="EMBL" id="QLG61564.1"/>
    </source>
</evidence>
<reference evidence="1 2" key="1">
    <citation type="submission" date="2020-06" db="EMBL/GenBank/DDBJ databases">
        <title>NJ-3-1, isolated from saline soil.</title>
        <authorList>
            <person name="Cui H.L."/>
            <person name="Shi X."/>
        </authorList>
    </citation>
    <scope>NUCLEOTIDE SEQUENCE [LARGE SCALE GENOMIC DNA]</scope>
    <source>
        <strain evidence="1 2">NJ-3-1</strain>
    </source>
</reference>
<dbReference type="GeneID" id="56037278"/>
<keyword evidence="2" id="KW-1185">Reference proteome</keyword>